<evidence type="ECO:0000313" key="2">
    <source>
        <dbReference type="Proteomes" id="UP000499080"/>
    </source>
</evidence>
<gene>
    <name evidence="1" type="ORF">AVEN_254001_1</name>
</gene>
<dbReference type="EMBL" id="BGPR01000520">
    <property type="protein sequence ID" value="GBM24483.1"/>
    <property type="molecule type" value="Genomic_DNA"/>
</dbReference>
<reference evidence="1 2" key="1">
    <citation type="journal article" date="2019" name="Sci. Rep.">
        <title>Orb-weaving spider Araneus ventricosus genome elucidates the spidroin gene catalogue.</title>
        <authorList>
            <person name="Kono N."/>
            <person name="Nakamura H."/>
            <person name="Ohtoshi R."/>
            <person name="Moran D.A.P."/>
            <person name="Shinohara A."/>
            <person name="Yoshida Y."/>
            <person name="Fujiwara M."/>
            <person name="Mori M."/>
            <person name="Tomita M."/>
            <person name="Arakawa K."/>
        </authorList>
    </citation>
    <scope>NUCLEOTIDE SEQUENCE [LARGE SCALE GENOMIC DNA]</scope>
</reference>
<name>A0A4Y2E5R8_ARAVE</name>
<protein>
    <submittedName>
        <fullName evidence="1">Uncharacterized protein</fullName>
    </submittedName>
</protein>
<proteinExistence type="predicted"/>
<sequence>MGQTLKRKNIHRTPPKISLIPVSWNRQDMIFTTGQGKFPSYFKCFHIKESDCYVAVRNLRRWQEEWDNGLTGRNIHRILPKVSLPLLPGTDKIFIFAPGQGPFSSYFRSLDIKESAWCGCGEVGEPLHYSTSSPFTASYHLTKPTQDLETV</sequence>
<keyword evidence="2" id="KW-1185">Reference proteome</keyword>
<organism evidence="1 2">
    <name type="scientific">Araneus ventricosus</name>
    <name type="common">Orbweaver spider</name>
    <name type="synonym">Epeira ventricosa</name>
    <dbReference type="NCBI Taxonomy" id="182803"/>
    <lineage>
        <taxon>Eukaryota</taxon>
        <taxon>Metazoa</taxon>
        <taxon>Ecdysozoa</taxon>
        <taxon>Arthropoda</taxon>
        <taxon>Chelicerata</taxon>
        <taxon>Arachnida</taxon>
        <taxon>Araneae</taxon>
        <taxon>Araneomorphae</taxon>
        <taxon>Entelegynae</taxon>
        <taxon>Araneoidea</taxon>
        <taxon>Araneidae</taxon>
        <taxon>Araneus</taxon>
    </lineage>
</organism>
<dbReference type="AlphaFoldDB" id="A0A4Y2E5R8"/>
<dbReference type="Proteomes" id="UP000499080">
    <property type="component" value="Unassembled WGS sequence"/>
</dbReference>
<evidence type="ECO:0000313" key="1">
    <source>
        <dbReference type="EMBL" id="GBM24483.1"/>
    </source>
</evidence>
<comment type="caution">
    <text evidence="1">The sequence shown here is derived from an EMBL/GenBank/DDBJ whole genome shotgun (WGS) entry which is preliminary data.</text>
</comment>
<accession>A0A4Y2E5R8</accession>
<dbReference type="OrthoDB" id="411823at2759"/>